<feature type="binding site" evidence="11">
    <location>
        <position position="265"/>
    </location>
    <ligand>
        <name>ATP</name>
        <dbReference type="ChEBI" id="CHEBI:30616"/>
    </ligand>
</feature>
<evidence type="ECO:0000313" key="15">
    <source>
        <dbReference type="EMBL" id="HIX48496.1"/>
    </source>
</evidence>
<comment type="catalytic activity">
    <reaction evidence="8 11">
        <text>glycerol + ATP = sn-glycerol 3-phosphate + ADP + H(+)</text>
        <dbReference type="Rhea" id="RHEA:21644"/>
        <dbReference type="ChEBI" id="CHEBI:15378"/>
        <dbReference type="ChEBI" id="CHEBI:17754"/>
        <dbReference type="ChEBI" id="CHEBI:30616"/>
        <dbReference type="ChEBI" id="CHEBI:57597"/>
        <dbReference type="ChEBI" id="CHEBI:456216"/>
        <dbReference type="EC" id="2.7.1.30"/>
    </reaction>
</comment>
<comment type="activity regulation">
    <text evidence="11">Activated by phosphorylation and inhibited by fructose 1,6-bisphosphate (FBP).</text>
</comment>
<keyword evidence="6 11" id="KW-0319">Glycerol metabolism</keyword>
<feature type="binding site" evidence="11">
    <location>
        <position position="244"/>
    </location>
    <ligand>
        <name>glycerol</name>
        <dbReference type="ChEBI" id="CHEBI:17754"/>
    </ligand>
</feature>
<feature type="binding site" evidence="11">
    <location>
        <position position="265"/>
    </location>
    <ligand>
        <name>ADP</name>
        <dbReference type="ChEBI" id="CHEBI:456216"/>
    </ligand>
</feature>
<dbReference type="InterPro" id="IPR018484">
    <property type="entry name" value="FGGY_N"/>
</dbReference>
<dbReference type="PIRSF" id="PIRSF000538">
    <property type="entry name" value="GlpK"/>
    <property type="match status" value="1"/>
</dbReference>
<dbReference type="EC" id="2.7.1.30" evidence="11"/>
<dbReference type="NCBIfam" id="TIGR01311">
    <property type="entry name" value="glycerol_kin"/>
    <property type="match status" value="1"/>
</dbReference>
<feature type="binding site" evidence="11">
    <location>
        <position position="83"/>
    </location>
    <ligand>
        <name>sn-glycerol 3-phosphate</name>
        <dbReference type="ChEBI" id="CHEBI:57597"/>
    </ligand>
</feature>
<comment type="function">
    <text evidence="9 11">Key enzyme in the regulation of glycerol uptake and metabolism. Catalyzes the phosphorylation of glycerol to yield sn-glycerol 3-phosphate.</text>
</comment>
<reference evidence="15" key="2">
    <citation type="submission" date="2021-04" db="EMBL/GenBank/DDBJ databases">
        <authorList>
            <person name="Gilroy R."/>
        </authorList>
    </citation>
    <scope>NUCLEOTIDE SEQUENCE</scope>
    <source>
        <strain evidence="15">ChiSjej5B23-15282</strain>
    </source>
</reference>
<keyword evidence="4 11" id="KW-0547">Nucleotide-binding</keyword>
<feature type="binding site" evidence="11">
    <location>
        <position position="409"/>
    </location>
    <ligand>
        <name>ADP</name>
        <dbReference type="ChEBI" id="CHEBI:456216"/>
    </ligand>
</feature>
<dbReference type="PROSITE" id="PS00933">
    <property type="entry name" value="FGGY_KINASES_1"/>
    <property type="match status" value="1"/>
</dbReference>
<feature type="binding site" evidence="11">
    <location>
        <position position="12"/>
    </location>
    <ligand>
        <name>ADP</name>
        <dbReference type="ChEBI" id="CHEBI:456216"/>
    </ligand>
</feature>
<keyword evidence="7 11" id="KW-0067">ATP-binding</keyword>
<name>A0A9D1VX76_9FIRM</name>
<feature type="binding site" evidence="11">
    <location>
        <position position="308"/>
    </location>
    <ligand>
        <name>ATP</name>
        <dbReference type="ChEBI" id="CHEBI:30616"/>
    </ligand>
</feature>
<feature type="binding site" evidence="11">
    <location>
        <position position="14"/>
    </location>
    <ligand>
        <name>ATP</name>
        <dbReference type="ChEBI" id="CHEBI:30616"/>
    </ligand>
</feature>
<sequence>MQKYIMALDAGTTSCRCILFDRKGNICSVAQREFTQYFPQPGWVEHDADEIWACQLGVAVEAMTKIGASASDIAAIGITNQRETAIVWDKNTGEPVYHAIVWQCRRTSEYCDSLKEKGLTDRFRQKTGLVIDAYFSGTKIKWILDNVPGARARAVRGELLFGTVETWLIWKLTKGAVHVTDYSNASRTMLFNINTLEWDDEILDELDIPKCMLPDVKPSSCVYGETDPSFLGGRIPIAGAAGDQQAALFGQTCFHPGEAKNTYGTGCFLLMNTGEQPVFSENGLVTTIAWGLDGKVTYALEGSIFVAGAAIQWLRDEMRLIDSAADSEYMASKVKDTNGCYVVPAFTGLGAPHWDQYARGTIVGITRGVNKYHIIRATLESIAYQVNDVLCAMKADSGIGLASLKADGGASANNFLMQVQADIINAPVNRPVCVETTAMGAAYLAGLAVGYWKNKDEVVKNWAVDRTFTPSISEEDRSARIKGWNKAVKYAYGWAKEN</sequence>
<dbReference type="HAMAP" id="MF_00186">
    <property type="entry name" value="Glycerol_kin"/>
    <property type="match status" value="1"/>
</dbReference>
<dbReference type="PROSITE" id="PS00445">
    <property type="entry name" value="FGGY_KINASES_2"/>
    <property type="match status" value="1"/>
</dbReference>
<dbReference type="Proteomes" id="UP000824243">
    <property type="component" value="Unassembled WGS sequence"/>
</dbReference>
<feature type="binding site" evidence="11">
    <location>
        <position position="134"/>
    </location>
    <ligand>
        <name>sn-glycerol 3-phosphate</name>
        <dbReference type="ChEBI" id="CHEBI:57597"/>
    </ligand>
</feature>
<dbReference type="GO" id="GO:0005829">
    <property type="term" value="C:cytosol"/>
    <property type="evidence" value="ECO:0007669"/>
    <property type="project" value="TreeGrafter"/>
</dbReference>
<evidence type="ECO:0000256" key="10">
    <source>
        <dbReference type="ARBA" id="ARBA00063665"/>
    </source>
</evidence>
<dbReference type="GO" id="GO:0006072">
    <property type="term" value="P:glycerol-3-phosphate metabolic process"/>
    <property type="evidence" value="ECO:0007669"/>
    <property type="project" value="InterPro"/>
</dbReference>
<dbReference type="EMBL" id="DXFA01000101">
    <property type="protein sequence ID" value="HIX48496.1"/>
    <property type="molecule type" value="Genomic_DNA"/>
</dbReference>
<evidence type="ECO:0000256" key="5">
    <source>
        <dbReference type="ARBA" id="ARBA00022777"/>
    </source>
</evidence>
<evidence type="ECO:0000313" key="16">
    <source>
        <dbReference type="Proteomes" id="UP000824243"/>
    </source>
</evidence>
<feature type="binding site" evidence="11">
    <location>
        <position position="413"/>
    </location>
    <ligand>
        <name>ADP</name>
        <dbReference type="ChEBI" id="CHEBI:456216"/>
    </ligand>
</feature>
<dbReference type="AlphaFoldDB" id="A0A9D1VX76"/>
<feature type="binding site" evidence="11">
    <location>
        <position position="12"/>
    </location>
    <ligand>
        <name>sn-glycerol 3-phosphate</name>
        <dbReference type="ChEBI" id="CHEBI:57597"/>
    </ligand>
</feature>
<accession>A0A9D1VX76</accession>
<feature type="domain" description="Carbohydrate kinase FGGY N-terminal" evidence="13">
    <location>
        <begin position="4"/>
        <end position="250"/>
    </location>
</feature>
<evidence type="ECO:0000256" key="3">
    <source>
        <dbReference type="ARBA" id="ARBA00022679"/>
    </source>
</evidence>
<gene>
    <name evidence="11 15" type="primary">glpK</name>
    <name evidence="15" type="ORF">H9981_05740</name>
</gene>
<dbReference type="NCBIfam" id="NF000756">
    <property type="entry name" value="PRK00047.1"/>
    <property type="match status" value="1"/>
</dbReference>
<dbReference type="InterPro" id="IPR000577">
    <property type="entry name" value="Carb_kinase_FGGY"/>
</dbReference>
<comment type="caution">
    <text evidence="15">The sequence shown here is derived from an EMBL/GenBank/DDBJ whole genome shotgun (WGS) entry which is preliminary data.</text>
</comment>
<keyword evidence="3 11" id="KW-0808">Transferase</keyword>
<evidence type="ECO:0000256" key="8">
    <source>
        <dbReference type="ARBA" id="ARBA00052101"/>
    </source>
</evidence>
<dbReference type="FunFam" id="3.30.420.40:FF:000007">
    <property type="entry name" value="Glycerol kinase"/>
    <property type="match status" value="1"/>
</dbReference>
<feature type="binding site" evidence="11">
    <location>
        <position position="243"/>
    </location>
    <ligand>
        <name>sn-glycerol 3-phosphate</name>
        <dbReference type="ChEBI" id="CHEBI:57597"/>
    </ligand>
</feature>
<comment type="pathway">
    <text evidence="1 11">Polyol metabolism; glycerol degradation via glycerol kinase pathway; sn-glycerol 3-phosphate from glycerol: step 1/1.</text>
</comment>
<dbReference type="GO" id="GO:0019563">
    <property type="term" value="P:glycerol catabolic process"/>
    <property type="evidence" value="ECO:0007669"/>
    <property type="project" value="UniProtKB-UniRule"/>
</dbReference>
<evidence type="ECO:0000259" key="14">
    <source>
        <dbReference type="Pfam" id="PF02782"/>
    </source>
</evidence>
<dbReference type="FunFam" id="3.30.420.40:FF:000008">
    <property type="entry name" value="Glycerol kinase"/>
    <property type="match status" value="1"/>
</dbReference>
<dbReference type="SUPFAM" id="SSF53067">
    <property type="entry name" value="Actin-like ATPase domain"/>
    <property type="match status" value="2"/>
</dbReference>
<dbReference type="PANTHER" id="PTHR10196">
    <property type="entry name" value="SUGAR KINASE"/>
    <property type="match status" value="1"/>
</dbReference>
<dbReference type="InterPro" id="IPR043129">
    <property type="entry name" value="ATPase_NBD"/>
</dbReference>
<keyword evidence="5 11" id="KW-0418">Kinase</keyword>
<comment type="subunit">
    <text evidence="10 11">Homotetramer and homodimer (in equilibrium).</text>
</comment>
<feature type="binding site" evidence="11">
    <location>
        <position position="16"/>
    </location>
    <ligand>
        <name>ADP</name>
        <dbReference type="ChEBI" id="CHEBI:456216"/>
    </ligand>
</feature>
<feature type="binding site" evidence="11">
    <location>
        <position position="243"/>
    </location>
    <ligand>
        <name>glycerol</name>
        <dbReference type="ChEBI" id="CHEBI:17754"/>
    </ligand>
</feature>
<comment type="similarity">
    <text evidence="2 11 12">Belongs to the FGGY kinase family.</text>
</comment>
<reference evidence="15" key="1">
    <citation type="journal article" date="2021" name="PeerJ">
        <title>Extensive microbial diversity within the chicken gut microbiome revealed by metagenomics and culture.</title>
        <authorList>
            <person name="Gilroy R."/>
            <person name="Ravi A."/>
            <person name="Getino M."/>
            <person name="Pursley I."/>
            <person name="Horton D.L."/>
            <person name="Alikhan N.F."/>
            <person name="Baker D."/>
            <person name="Gharbi K."/>
            <person name="Hall N."/>
            <person name="Watson M."/>
            <person name="Adriaenssens E.M."/>
            <person name="Foster-Nyarko E."/>
            <person name="Jarju S."/>
            <person name="Secka A."/>
            <person name="Antonio M."/>
            <person name="Oren A."/>
            <person name="Chaudhuri R.R."/>
            <person name="La Ragione R."/>
            <person name="Hildebrand F."/>
            <person name="Pallen M.J."/>
        </authorList>
    </citation>
    <scope>NUCLEOTIDE SEQUENCE</scope>
    <source>
        <strain evidence="15">ChiSjej5B23-15282</strain>
    </source>
</reference>
<feature type="binding site" evidence="11">
    <location>
        <position position="82"/>
    </location>
    <ligand>
        <name>glycerol</name>
        <dbReference type="ChEBI" id="CHEBI:17754"/>
    </ligand>
</feature>
<feature type="binding site" evidence="11">
    <location>
        <position position="83"/>
    </location>
    <ligand>
        <name>glycerol</name>
        <dbReference type="ChEBI" id="CHEBI:17754"/>
    </ligand>
</feature>
<evidence type="ECO:0000256" key="11">
    <source>
        <dbReference type="HAMAP-Rule" id="MF_00186"/>
    </source>
</evidence>
<feature type="binding site" evidence="11">
    <location>
        <position position="308"/>
    </location>
    <ligand>
        <name>ADP</name>
        <dbReference type="ChEBI" id="CHEBI:456216"/>
    </ligand>
</feature>
<feature type="binding site" evidence="11">
    <location>
        <position position="82"/>
    </location>
    <ligand>
        <name>sn-glycerol 3-phosphate</name>
        <dbReference type="ChEBI" id="CHEBI:57597"/>
    </ligand>
</feature>
<proteinExistence type="inferred from homology"/>
<evidence type="ECO:0000256" key="12">
    <source>
        <dbReference type="RuleBase" id="RU003733"/>
    </source>
</evidence>
<evidence type="ECO:0000259" key="13">
    <source>
        <dbReference type="Pfam" id="PF00370"/>
    </source>
</evidence>
<evidence type="ECO:0000256" key="7">
    <source>
        <dbReference type="ARBA" id="ARBA00022840"/>
    </source>
</evidence>
<feature type="domain" description="Carbohydrate kinase FGGY C-terminal" evidence="14">
    <location>
        <begin position="260"/>
        <end position="448"/>
    </location>
</feature>
<evidence type="ECO:0000256" key="4">
    <source>
        <dbReference type="ARBA" id="ARBA00022741"/>
    </source>
</evidence>
<evidence type="ECO:0000256" key="1">
    <source>
        <dbReference type="ARBA" id="ARBA00005190"/>
    </source>
</evidence>
<dbReference type="InterPro" id="IPR018483">
    <property type="entry name" value="Carb_kinase_FGGY_CS"/>
</dbReference>
<feature type="binding site" evidence="11">
    <location>
        <position position="409"/>
    </location>
    <ligand>
        <name>ATP</name>
        <dbReference type="ChEBI" id="CHEBI:30616"/>
    </ligand>
</feature>
<dbReference type="Gene3D" id="3.30.420.40">
    <property type="match status" value="2"/>
</dbReference>
<dbReference type="Pfam" id="PF02782">
    <property type="entry name" value="FGGY_C"/>
    <property type="match status" value="1"/>
</dbReference>
<feature type="binding site" evidence="11">
    <location>
        <position position="12"/>
    </location>
    <ligand>
        <name>ATP</name>
        <dbReference type="ChEBI" id="CHEBI:30616"/>
    </ligand>
</feature>
<organism evidence="15 16">
    <name type="scientific">Candidatus Mediterraneibacter caccavium</name>
    <dbReference type="NCBI Taxonomy" id="2838661"/>
    <lineage>
        <taxon>Bacteria</taxon>
        <taxon>Bacillati</taxon>
        <taxon>Bacillota</taxon>
        <taxon>Clostridia</taxon>
        <taxon>Lachnospirales</taxon>
        <taxon>Lachnospiraceae</taxon>
        <taxon>Mediterraneibacter</taxon>
    </lineage>
</organism>
<evidence type="ECO:0000256" key="6">
    <source>
        <dbReference type="ARBA" id="ARBA00022798"/>
    </source>
</evidence>
<feature type="binding site" evidence="11">
    <location>
        <position position="13"/>
    </location>
    <ligand>
        <name>ATP</name>
        <dbReference type="ChEBI" id="CHEBI:30616"/>
    </ligand>
</feature>
<dbReference type="Pfam" id="PF00370">
    <property type="entry name" value="FGGY_N"/>
    <property type="match status" value="1"/>
</dbReference>
<dbReference type="InterPro" id="IPR005999">
    <property type="entry name" value="Glycerol_kin"/>
</dbReference>
<protein>
    <recommendedName>
        <fullName evidence="11">Glycerol kinase</fullName>
        <ecNumber evidence="11">2.7.1.30</ecNumber>
    </recommendedName>
    <alternativeName>
        <fullName evidence="11">ATP:glycerol 3-phosphotransferase</fullName>
    </alternativeName>
    <alternativeName>
        <fullName evidence="11">Glycerokinase</fullName>
        <shortName evidence="11">GK</shortName>
    </alternativeName>
</protein>
<dbReference type="CDD" id="cd07786">
    <property type="entry name" value="FGGY_EcGK_like"/>
    <property type="match status" value="1"/>
</dbReference>
<evidence type="ECO:0000256" key="2">
    <source>
        <dbReference type="ARBA" id="ARBA00009156"/>
    </source>
</evidence>
<dbReference type="GO" id="GO:0005524">
    <property type="term" value="F:ATP binding"/>
    <property type="evidence" value="ECO:0007669"/>
    <property type="project" value="UniProtKB-UniRule"/>
</dbReference>
<dbReference type="PANTHER" id="PTHR10196:SF69">
    <property type="entry name" value="GLYCEROL KINASE"/>
    <property type="match status" value="1"/>
</dbReference>
<dbReference type="InterPro" id="IPR018485">
    <property type="entry name" value="FGGY_C"/>
</dbReference>
<feature type="binding site" evidence="11">
    <location>
        <position position="134"/>
    </location>
    <ligand>
        <name>glycerol</name>
        <dbReference type="ChEBI" id="CHEBI:17754"/>
    </ligand>
</feature>
<evidence type="ECO:0000256" key="9">
    <source>
        <dbReference type="ARBA" id="ARBA00054633"/>
    </source>
</evidence>
<dbReference type="GO" id="GO:0004370">
    <property type="term" value="F:glycerol kinase activity"/>
    <property type="evidence" value="ECO:0007669"/>
    <property type="project" value="UniProtKB-UniRule"/>
</dbReference>
<feature type="binding site" evidence="11">
    <location>
        <position position="312"/>
    </location>
    <ligand>
        <name>ATP</name>
        <dbReference type="ChEBI" id="CHEBI:30616"/>
    </ligand>
</feature>